<dbReference type="Proteomes" id="UP000185221">
    <property type="component" value="Unassembled WGS sequence"/>
</dbReference>
<dbReference type="STRING" id="226505.SAMN05444394_2914"/>
<dbReference type="InterPro" id="IPR045749">
    <property type="entry name" value="DUF6090"/>
</dbReference>
<name>A0A1N6G2L0_9BACT</name>
<reference evidence="3" key="1">
    <citation type="submission" date="2016-11" db="EMBL/GenBank/DDBJ databases">
        <authorList>
            <person name="Varghese N."/>
            <person name="Submissions S."/>
        </authorList>
    </citation>
    <scope>NUCLEOTIDE SEQUENCE [LARGE SCALE GENOMIC DNA]</scope>
    <source>
        <strain evidence="3">DSM 15292</strain>
    </source>
</reference>
<keyword evidence="1" id="KW-0472">Membrane</keyword>
<gene>
    <name evidence="2" type="ORF">SAMN05444394_2914</name>
</gene>
<evidence type="ECO:0000313" key="2">
    <source>
        <dbReference type="EMBL" id="SIO01662.1"/>
    </source>
</evidence>
<sequence>MISLFRKIRQKLLQQNRITRYLPHAIGEIFLVVIGILIALQVNNWNQDRLEKRKSKEFHQRLSNDLDQIIIFLGEIEEYSSLVANQLDEAVELLESGEFNDSNKQILDFAFGNYFRLSRHLPELSAYEEMKSSGQLGLIYNLELREELSKYITQQKLVSTIYEDLNEKVNQTTFIDPYLKFEAGGSVTKNAFRYDFSKIQRDRVVINTLSRYAFHWKTKSSFSRSLQNQATELHELIQKEIDTSL</sequence>
<keyword evidence="1" id="KW-0812">Transmembrane</keyword>
<dbReference type="Pfam" id="PF19578">
    <property type="entry name" value="DUF6090"/>
    <property type="match status" value="1"/>
</dbReference>
<dbReference type="RefSeq" id="WP_074225706.1">
    <property type="nucleotide sequence ID" value="NZ_FSRC01000002.1"/>
</dbReference>
<feature type="transmembrane region" description="Helical" evidence="1">
    <location>
        <begin position="21"/>
        <end position="40"/>
    </location>
</feature>
<dbReference type="OrthoDB" id="822214at2"/>
<keyword evidence="1" id="KW-1133">Transmembrane helix</keyword>
<keyword evidence="3" id="KW-1185">Reference proteome</keyword>
<evidence type="ECO:0000313" key="3">
    <source>
        <dbReference type="Proteomes" id="UP000185221"/>
    </source>
</evidence>
<evidence type="ECO:0000256" key="1">
    <source>
        <dbReference type="SAM" id="Phobius"/>
    </source>
</evidence>
<proteinExistence type="predicted"/>
<accession>A0A1N6G2L0</accession>
<dbReference type="EMBL" id="FSRC01000002">
    <property type="protein sequence ID" value="SIO01662.1"/>
    <property type="molecule type" value="Genomic_DNA"/>
</dbReference>
<protein>
    <submittedName>
        <fullName evidence="2">Uncharacterized protein</fullName>
    </submittedName>
</protein>
<organism evidence="2 3">
    <name type="scientific">Algoriphagus halophilus</name>
    <dbReference type="NCBI Taxonomy" id="226505"/>
    <lineage>
        <taxon>Bacteria</taxon>
        <taxon>Pseudomonadati</taxon>
        <taxon>Bacteroidota</taxon>
        <taxon>Cytophagia</taxon>
        <taxon>Cytophagales</taxon>
        <taxon>Cyclobacteriaceae</taxon>
        <taxon>Algoriphagus</taxon>
    </lineage>
</organism>
<dbReference type="AlphaFoldDB" id="A0A1N6G2L0"/>